<gene>
    <name evidence="2" type="ORF">DICPUDRAFT_78539</name>
</gene>
<evidence type="ECO:0000313" key="3">
    <source>
        <dbReference type="Proteomes" id="UP000001064"/>
    </source>
</evidence>
<evidence type="ECO:0000313" key="2">
    <source>
        <dbReference type="EMBL" id="EGC35804.1"/>
    </source>
</evidence>
<accession>F0ZJV1</accession>
<sequence length="215" mass="23592">MYKYIFAILLLSTAAARSQALLCPVTTSPSYCPLYIVNADSIPSAAAVYPPSQIVNQVQHMNTFAASFGSALDLLAGVTDPIFNGSELISEVEQYAIGVRSAVNNGVNTWTSVLNTFFQMDVIGPTNKYRTAFTSITAIKTPFQPLFTNGVAFYQRVLASKIVSLVDTIDLSDYYLEGSCTIDEAREVLITNNRQILRPAYDFYLALDTVNQLNI</sequence>
<feature type="chain" id="PRO_5003265160" evidence="1">
    <location>
        <begin position="21"/>
        <end position="215"/>
    </location>
</feature>
<keyword evidence="3" id="KW-1185">Reference proteome</keyword>
<name>F0ZJV1_DICPU</name>
<dbReference type="FunCoup" id="F0ZJV1">
    <property type="interactions" value="722"/>
</dbReference>
<proteinExistence type="predicted"/>
<organism evidence="2 3">
    <name type="scientific">Dictyostelium purpureum</name>
    <name type="common">Slime mold</name>
    <dbReference type="NCBI Taxonomy" id="5786"/>
    <lineage>
        <taxon>Eukaryota</taxon>
        <taxon>Amoebozoa</taxon>
        <taxon>Evosea</taxon>
        <taxon>Eumycetozoa</taxon>
        <taxon>Dictyostelia</taxon>
        <taxon>Dictyosteliales</taxon>
        <taxon>Dictyosteliaceae</taxon>
        <taxon>Dictyostelium</taxon>
    </lineage>
</organism>
<protein>
    <submittedName>
        <fullName evidence="2">Uncharacterized protein</fullName>
    </submittedName>
</protein>
<evidence type="ECO:0000256" key="1">
    <source>
        <dbReference type="SAM" id="SignalP"/>
    </source>
</evidence>
<dbReference type="Proteomes" id="UP000001064">
    <property type="component" value="Unassembled WGS sequence"/>
</dbReference>
<dbReference type="GeneID" id="10500809"/>
<dbReference type="VEuPathDB" id="AmoebaDB:DICPUDRAFT_78539"/>
<keyword evidence="1" id="KW-0732">Signal</keyword>
<dbReference type="EMBL" id="GL871047">
    <property type="protein sequence ID" value="EGC35804.1"/>
    <property type="molecule type" value="Genomic_DNA"/>
</dbReference>
<dbReference type="RefSeq" id="XP_003287698.1">
    <property type="nucleotide sequence ID" value="XM_003287650.1"/>
</dbReference>
<dbReference type="KEGG" id="dpp:DICPUDRAFT_78539"/>
<dbReference type="AlphaFoldDB" id="F0ZJV1"/>
<feature type="signal peptide" evidence="1">
    <location>
        <begin position="1"/>
        <end position="20"/>
    </location>
</feature>
<dbReference type="InParanoid" id="F0ZJV1"/>
<reference evidence="3" key="1">
    <citation type="journal article" date="2011" name="Genome Biol.">
        <title>Comparative genomics of the social amoebae Dictyostelium discoideum and Dictyostelium purpureum.</title>
        <authorList>
            <consortium name="US DOE Joint Genome Institute (JGI-PGF)"/>
            <person name="Sucgang R."/>
            <person name="Kuo A."/>
            <person name="Tian X."/>
            <person name="Salerno W."/>
            <person name="Parikh A."/>
            <person name="Feasley C.L."/>
            <person name="Dalin E."/>
            <person name="Tu H."/>
            <person name="Huang E."/>
            <person name="Barry K."/>
            <person name="Lindquist E."/>
            <person name="Shapiro H."/>
            <person name="Bruce D."/>
            <person name="Schmutz J."/>
            <person name="Salamov A."/>
            <person name="Fey P."/>
            <person name="Gaudet P."/>
            <person name="Anjard C."/>
            <person name="Babu M.M."/>
            <person name="Basu S."/>
            <person name="Bushmanova Y."/>
            <person name="van der Wel H."/>
            <person name="Katoh-Kurasawa M."/>
            <person name="Dinh C."/>
            <person name="Coutinho P.M."/>
            <person name="Saito T."/>
            <person name="Elias M."/>
            <person name="Schaap P."/>
            <person name="Kay R.R."/>
            <person name="Henrissat B."/>
            <person name="Eichinger L."/>
            <person name="Rivero F."/>
            <person name="Putnam N.H."/>
            <person name="West C.M."/>
            <person name="Loomis W.F."/>
            <person name="Chisholm R.L."/>
            <person name="Shaulsky G."/>
            <person name="Strassmann J.E."/>
            <person name="Queller D.C."/>
            <person name="Kuspa A."/>
            <person name="Grigoriev I.V."/>
        </authorList>
    </citation>
    <scope>NUCLEOTIDE SEQUENCE [LARGE SCALE GENOMIC DNA]</scope>
    <source>
        <strain evidence="3">QSDP1</strain>
    </source>
</reference>